<comment type="caution">
    <text evidence="2">The sequence shown here is derived from an EMBL/GenBank/DDBJ whole genome shotgun (WGS) entry which is preliminary data.</text>
</comment>
<gene>
    <name evidence="2" type="ORF">COY73_01495</name>
</gene>
<keyword evidence="1" id="KW-1133">Transmembrane helix</keyword>
<evidence type="ECO:0000313" key="3">
    <source>
        <dbReference type="Proteomes" id="UP000230767"/>
    </source>
</evidence>
<organism evidence="2 3">
    <name type="scientific">Candidatus Nealsonbacteria bacterium CG_4_10_14_0_8_um_filter_37_14</name>
    <dbReference type="NCBI Taxonomy" id="1974684"/>
    <lineage>
        <taxon>Bacteria</taxon>
        <taxon>Candidatus Nealsoniibacteriota</taxon>
    </lineage>
</organism>
<sequence length="218" mass="24285">MKFSIAKFAKKKFFVPGIVIALVVIGWLILLIAENMPSEKPTKIEEFTATWSPKEDYVIKETPEGTFVENEKAGLTFKVPEGWLTEINDTTVSLLNKEITSGETHKNISPKKLIEKEACLITTNTGELGSNTSEPHVALVVLNKQISSLEQSPNTSGYYQLIIVGGHKGLKTGGNDQFYISVEVPIGNKLYRFELYNYSKGEKCSQEFDKFLATVSIK</sequence>
<evidence type="ECO:0000313" key="2">
    <source>
        <dbReference type="EMBL" id="PIY89278.1"/>
    </source>
</evidence>
<evidence type="ECO:0008006" key="4">
    <source>
        <dbReference type="Google" id="ProtNLM"/>
    </source>
</evidence>
<dbReference type="AlphaFoldDB" id="A0A2M7R6N3"/>
<evidence type="ECO:0000256" key="1">
    <source>
        <dbReference type="SAM" id="Phobius"/>
    </source>
</evidence>
<dbReference type="EMBL" id="PFLW01000039">
    <property type="protein sequence ID" value="PIY89278.1"/>
    <property type="molecule type" value="Genomic_DNA"/>
</dbReference>
<name>A0A2M7R6N3_9BACT</name>
<feature type="transmembrane region" description="Helical" evidence="1">
    <location>
        <begin position="12"/>
        <end position="33"/>
    </location>
</feature>
<keyword evidence="1" id="KW-0812">Transmembrane</keyword>
<proteinExistence type="predicted"/>
<keyword evidence="1" id="KW-0472">Membrane</keyword>
<reference evidence="3" key="1">
    <citation type="submission" date="2017-09" db="EMBL/GenBank/DDBJ databases">
        <title>Depth-based differentiation of microbial function through sediment-hosted aquifers and enrichment of novel symbionts in the deep terrestrial subsurface.</title>
        <authorList>
            <person name="Probst A.J."/>
            <person name="Ladd B."/>
            <person name="Jarett J.K."/>
            <person name="Geller-Mcgrath D.E."/>
            <person name="Sieber C.M.K."/>
            <person name="Emerson J.B."/>
            <person name="Anantharaman K."/>
            <person name="Thomas B.C."/>
            <person name="Malmstrom R."/>
            <person name="Stieglmeier M."/>
            <person name="Klingl A."/>
            <person name="Woyke T."/>
            <person name="Ryan C.M."/>
            <person name="Banfield J.F."/>
        </authorList>
    </citation>
    <scope>NUCLEOTIDE SEQUENCE [LARGE SCALE GENOMIC DNA]</scope>
</reference>
<protein>
    <recommendedName>
        <fullName evidence="4">PsbP C-terminal domain-containing protein</fullName>
    </recommendedName>
</protein>
<accession>A0A2M7R6N3</accession>
<dbReference type="Proteomes" id="UP000230767">
    <property type="component" value="Unassembled WGS sequence"/>
</dbReference>